<dbReference type="SUPFAM" id="SSF55298">
    <property type="entry name" value="YjgF-like"/>
    <property type="match status" value="1"/>
</dbReference>
<dbReference type="Proteomes" id="UP000321062">
    <property type="component" value="Chromosome"/>
</dbReference>
<dbReference type="PANTHER" id="PTHR43760">
    <property type="entry name" value="ENDORIBONUCLEASE-RELATED"/>
    <property type="match status" value="1"/>
</dbReference>
<dbReference type="InterPro" id="IPR006175">
    <property type="entry name" value="YjgF/YER057c/UK114"/>
</dbReference>
<dbReference type="KEGG" id="yti:FNA67_06045"/>
<name>A0A5B9DKJ0_9HYPH</name>
<evidence type="ECO:0000313" key="1">
    <source>
        <dbReference type="EMBL" id="QEE19760.1"/>
    </source>
</evidence>
<dbReference type="InterPro" id="IPR035959">
    <property type="entry name" value="RutC-like_sf"/>
</dbReference>
<dbReference type="EMBL" id="CP041690">
    <property type="protein sequence ID" value="QEE19760.1"/>
    <property type="molecule type" value="Genomic_DNA"/>
</dbReference>
<dbReference type="AlphaFoldDB" id="A0A5B9DKJ0"/>
<reference evidence="1 2" key="1">
    <citation type="journal article" date="2015" name="Int. J. Syst. Evol. Microbiol.">
        <title>Youhaiella tibetensis gen. nov., sp. nov., isolated from subsurface sediment.</title>
        <authorList>
            <person name="Wang Y.X."/>
            <person name="Huang F.Q."/>
            <person name="Nogi Y."/>
            <person name="Pang S.J."/>
            <person name="Wang P.K."/>
            <person name="Lv J."/>
        </authorList>
    </citation>
    <scope>NUCLEOTIDE SEQUENCE [LARGE SCALE GENOMIC DNA]</scope>
    <source>
        <strain evidence="2">fig4</strain>
    </source>
</reference>
<accession>A0A5B9DKJ0</accession>
<protein>
    <submittedName>
        <fullName evidence="1">RidA family protein</fullName>
    </submittedName>
</protein>
<dbReference type="CDD" id="cd02199">
    <property type="entry name" value="YjgF_YER057c_UK114_like_1"/>
    <property type="match status" value="1"/>
</dbReference>
<dbReference type="RefSeq" id="WP_147655400.1">
    <property type="nucleotide sequence ID" value="NZ_BMFM01000001.1"/>
</dbReference>
<gene>
    <name evidence="1" type="ORF">FNA67_06045</name>
</gene>
<dbReference type="Pfam" id="PF01042">
    <property type="entry name" value="Ribonuc_L-PSP"/>
    <property type="match status" value="1"/>
</dbReference>
<dbReference type="OrthoDB" id="9806350at2"/>
<dbReference type="PANTHER" id="PTHR43760:SF1">
    <property type="entry name" value="ENDORIBONUCLEASE L-PSP_CHORISMATE MUTASE-LIKE DOMAIN-CONTAINING PROTEIN"/>
    <property type="match status" value="1"/>
</dbReference>
<dbReference type="Gene3D" id="3.30.1330.40">
    <property type="entry name" value="RutC-like"/>
    <property type="match status" value="1"/>
</dbReference>
<sequence>MTPASGPVPQGNYVPAKRFGNLVFVSGMTPRENGVLKQVGKIVEGEPLERYKAAVELATRNALQAAETVLASGEVIAEAVSLTVYLNTTPEFTAHARVADFASAVLAEVFGSVPSRAAIGVNSLPGGAPVEVSLVAGISQAG</sequence>
<dbReference type="InterPro" id="IPR013813">
    <property type="entry name" value="Endoribo_LPSP/chorism_mut-like"/>
</dbReference>
<keyword evidence="2" id="KW-1185">Reference proteome</keyword>
<evidence type="ECO:0000313" key="2">
    <source>
        <dbReference type="Proteomes" id="UP000321062"/>
    </source>
</evidence>
<proteinExistence type="predicted"/>
<organism evidence="1 2">
    <name type="scientific">Paradevosia tibetensis</name>
    <dbReference type="NCBI Taxonomy" id="1447062"/>
    <lineage>
        <taxon>Bacteria</taxon>
        <taxon>Pseudomonadati</taxon>
        <taxon>Pseudomonadota</taxon>
        <taxon>Alphaproteobacteria</taxon>
        <taxon>Hyphomicrobiales</taxon>
        <taxon>Devosiaceae</taxon>
        <taxon>Paradevosia</taxon>
    </lineage>
</organism>